<dbReference type="GO" id="GO:0005654">
    <property type="term" value="C:nucleoplasm"/>
    <property type="evidence" value="ECO:0007669"/>
    <property type="project" value="TreeGrafter"/>
</dbReference>
<feature type="region of interest" description="Disordered" evidence="4">
    <location>
        <begin position="891"/>
        <end position="1012"/>
    </location>
</feature>
<sequence>MTDTRRRVKLYALNAERQWDDKGTGHVSSTYVERLKGISLLVRAESDGTLLLESKIQNDTAYQKQQETLIVWSEGDNFDLALSFQEKAVATKFGKKFCVFIPTVMTGCAKEGEGNEELHREPVVADSSSNSSSTTSSTRGETDSSSTIFDSLARIITFSIPLLHAKGENKENEGGGGGTGTSPSSHQLLLERTIDSTTSGGGSNSNEEDDEEVVDKRNDMAHLQSHRHHHHHHHHHRNSVDYVGLALKHWSVYLGNALLNYIHKECKAASSSSTSNMSSLSSSLPSPSVNGGTTGTSFCSSCCCHHSATSSSTNNVVPPPNSNTMPPLHQGYYNYAAAASMNPYLNNNTMAFVQGKDPSVDVTQDMVEESEDERCFDEMSDSVLPIELPPCELVRLEEISELVSSCLSSPMRREKLAVAIESETYINKLLNLFHVCEDLDNIDGLHHLYDIFKNIFFLNKNSLFELMFSEDTIFDVYLRSIATFHKVININNVELLSKIHQTYRVQYIQDVVLPPPSVFEENMLSTLSSFIFFNKVEIVSLVQEDEQFLNEFFNQLMDENTNEYRRKDLGILSAMEITLASNDKVTKSASIDVLLHIVEFSASMVREHMQLQHNSTDEESLLMNIIIRQMNCDSDPEMSGAVQLMGIIKTLLDPENMLASVNKSEKTDFLHYFYRNCMRVLIEPLNESTSGDKPTTMMDSSTVQLLSLILELLSFCVEHHTYHIKNYILHKDLLGRILILMSSKLHSLFFVLFPVVSAFINNNGRYNLLDSAILEMFEFIKLEDIKSLCTHVVENYSQTLDKITYVQTFKALKLRYDQHQDRIRDRQQSQLESVGSILRPGRYRRDPRQVDEDEEMCAISNEAAALAANAASNNNTSLNHDAVPITQSIVSTSSAQPPDLMIHPPESTNGRLTIEPDASEQESLTHENESLKQVSEVDDDSAATLTSTTQADSSCGTTESISSSPNSSSSTMKKGLVDYDSDEEETDENNEVDSGPAVKRQRTSLNSDSSSD</sequence>
<feature type="compositionally biased region" description="Polar residues" evidence="4">
    <location>
        <begin position="1003"/>
        <end position="1012"/>
    </location>
</feature>
<dbReference type="InterPro" id="IPR051137">
    <property type="entry name" value="PP4R3-like"/>
</dbReference>
<keyword evidence="3" id="KW-0539">Nucleus</keyword>
<feature type="compositionally biased region" description="Acidic residues" evidence="4">
    <location>
        <begin position="979"/>
        <end position="991"/>
    </location>
</feature>
<dbReference type="PANTHER" id="PTHR23318">
    <property type="entry name" value="ATP SYNTHASE GAMMA-RELATED"/>
    <property type="match status" value="1"/>
</dbReference>
<evidence type="ECO:0000256" key="4">
    <source>
        <dbReference type="SAM" id="MobiDB-lite"/>
    </source>
</evidence>
<dbReference type="InterPro" id="IPR055236">
    <property type="entry name" value="EVH1_PP4R3"/>
</dbReference>
<evidence type="ECO:0000256" key="1">
    <source>
        <dbReference type="ARBA" id="ARBA00004123"/>
    </source>
</evidence>
<evidence type="ECO:0000313" key="5">
    <source>
        <dbReference type="EMBL" id="CAF2933939.1"/>
    </source>
</evidence>
<dbReference type="GO" id="GO:0030289">
    <property type="term" value="C:protein phosphatase 4 complex"/>
    <property type="evidence" value="ECO:0007669"/>
    <property type="project" value="TreeGrafter"/>
</dbReference>
<dbReference type="Gene3D" id="2.30.29.30">
    <property type="entry name" value="Pleckstrin-homology domain (PH domain)/Phosphotyrosine-binding domain (PTB)"/>
    <property type="match status" value="1"/>
</dbReference>
<dbReference type="AlphaFoldDB" id="A0A7R8CU61"/>
<dbReference type="InterPro" id="IPR011993">
    <property type="entry name" value="PH-like_dom_sf"/>
</dbReference>
<dbReference type="OrthoDB" id="27483at2759"/>
<protein>
    <submittedName>
        <fullName evidence="5">SMEK</fullName>
    </submittedName>
</protein>
<reference evidence="5" key="1">
    <citation type="submission" date="2021-02" db="EMBL/GenBank/DDBJ databases">
        <authorList>
            <person name="Bekaert M."/>
        </authorList>
    </citation>
    <scope>NUCLEOTIDE SEQUENCE</scope>
    <source>
        <strain evidence="5">IoA-00</strain>
    </source>
</reference>
<comment type="subcellular location">
    <subcellularLocation>
        <location evidence="1">Nucleus</location>
    </subcellularLocation>
</comment>
<dbReference type="GO" id="GO:0006974">
    <property type="term" value="P:DNA damage response"/>
    <property type="evidence" value="ECO:0007669"/>
    <property type="project" value="TreeGrafter"/>
</dbReference>
<dbReference type="SUPFAM" id="SSF50729">
    <property type="entry name" value="PH domain-like"/>
    <property type="match status" value="1"/>
</dbReference>
<accession>A0A7R8CU61</accession>
<dbReference type="Pfam" id="PF22972">
    <property type="entry name" value="EVH1_PP4R3"/>
    <property type="match status" value="1"/>
</dbReference>
<feature type="compositionally biased region" description="Low complexity" evidence="4">
    <location>
        <begin position="127"/>
        <end position="145"/>
    </location>
</feature>
<dbReference type="InterPro" id="IPR006887">
    <property type="entry name" value="P4R3-like_central_dom"/>
</dbReference>
<evidence type="ECO:0000256" key="2">
    <source>
        <dbReference type="ARBA" id="ARBA00008809"/>
    </source>
</evidence>
<feature type="region of interest" description="Disordered" evidence="4">
    <location>
        <begin position="113"/>
        <end position="145"/>
    </location>
</feature>
<dbReference type="PROSITE" id="PS50229">
    <property type="entry name" value="WH1"/>
    <property type="match status" value="1"/>
</dbReference>
<evidence type="ECO:0000313" key="6">
    <source>
        <dbReference type="Proteomes" id="UP000675881"/>
    </source>
</evidence>
<name>A0A7R8CU61_LEPSM</name>
<dbReference type="Proteomes" id="UP000675881">
    <property type="component" value="Chromosome 5"/>
</dbReference>
<organism evidence="5 6">
    <name type="scientific">Lepeophtheirus salmonis</name>
    <name type="common">Salmon louse</name>
    <name type="synonym">Caligus salmonis</name>
    <dbReference type="NCBI Taxonomy" id="72036"/>
    <lineage>
        <taxon>Eukaryota</taxon>
        <taxon>Metazoa</taxon>
        <taxon>Ecdysozoa</taxon>
        <taxon>Arthropoda</taxon>
        <taxon>Crustacea</taxon>
        <taxon>Multicrustacea</taxon>
        <taxon>Hexanauplia</taxon>
        <taxon>Copepoda</taxon>
        <taxon>Siphonostomatoida</taxon>
        <taxon>Caligidae</taxon>
        <taxon>Lepeophtheirus</taxon>
    </lineage>
</organism>
<gene>
    <name evidence="5" type="ORF">LSAA_10352</name>
</gene>
<comment type="similarity">
    <text evidence="2">Belongs to the SMEK family.</text>
</comment>
<keyword evidence="6" id="KW-1185">Reference proteome</keyword>
<dbReference type="GO" id="GO:0072542">
    <property type="term" value="F:protein phosphatase activator activity"/>
    <property type="evidence" value="ECO:0007669"/>
    <property type="project" value="TreeGrafter"/>
</dbReference>
<dbReference type="InterPro" id="IPR000697">
    <property type="entry name" value="WH1/EVH1_dom"/>
</dbReference>
<feature type="compositionally biased region" description="Basic and acidic residues" evidence="4">
    <location>
        <begin position="113"/>
        <end position="123"/>
    </location>
</feature>
<feature type="compositionally biased region" description="Low complexity" evidence="4">
    <location>
        <begin position="942"/>
        <end position="970"/>
    </location>
</feature>
<evidence type="ECO:0000256" key="3">
    <source>
        <dbReference type="ARBA" id="ARBA00023242"/>
    </source>
</evidence>
<dbReference type="EMBL" id="HG994584">
    <property type="protein sequence ID" value="CAF2933939.1"/>
    <property type="molecule type" value="Genomic_DNA"/>
</dbReference>
<proteinExistence type="inferred from homology"/>
<dbReference type="PANTHER" id="PTHR23318:SF0">
    <property type="entry name" value="SERINE_THREONINE-PROTEIN PHOSPHATASE 4 REGULATORY SUBUNIT 3"/>
    <property type="match status" value="1"/>
</dbReference>
<dbReference type="Pfam" id="PF04802">
    <property type="entry name" value="PP4R3"/>
    <property type="match status" value="2"/>
</dbReference>